<feature type="transmembrane region" description="Helical" evidence="7">
    <location>
        <begin position="110"/>
        <end position="131"/>
    </location>
</feature>
<evidence type="ECO:0000313" key="8">
    <source>
        <dbReference type="EMBL" id="UJF34585.1"/>
    </source>
</evidence>
<evidence type="ECO:0000256" key="4">
    <source>
        <dbReference type="ARBA" id="ARBA00022692"/>
    </source>
</evidence>
<evidence type="ECO:0000256" key="3">
    <source>
        <dbReference type="ARBA" id="ARBA00022475"/>
    </source>
</evidence>
<evidence type="ECO:0000256" key="7">
    <source>
        <dbReference type="SAM" id="Phobius"/>
    </source>
</evidence>
<protein>
    <submittedName>
        <fullName evidence="8">Lipopolysaccharide biosynthesis protein</fullName>
    </submittedName>
</protein>
<feature type="transmembrane region" description="Helical" evidence="7">
    <location>
        <begin position="288"/>
        <end position="311"/>
    </location>
</feature>
<dbReference type="Proteomes" id="UP001649230">
    <property type="component" value="Chromosome"/>
</dbReference>
<feature type="transmembrane region" description="Helical" evidence="7">
    <location>
        <begin position="36"/>
        <end position="53"/>
    </location>
</feature>
<reference evidence="8 9" key="1">
    <citation type="journal article" date="2024" name="Int. J. Syst. Evol. Microbiol.">
        <title>Paenibacillus hexagrammi sp. nov., a novel bacterium isolated from the gut content of Hexagrammos agrammus.</title>
        <authorList>
            <person name="Jung H.K."/>
            <person name="Kim D.G."/>
            <person name="Zin H."/>
            <person name="Park J."/>
            <person name="Jung H."/>
            <person name="Kim Y.O."/>
            <person name="Kong H.J."/>
            <person name="Kim J.W."/>
            <person name="Kim Y.S."/>
        </authorList>
    </citation>
    <scope>NUCLEOTIDE SEQUENCE [LARGE SCALE GENOMIC DNA]</scope>
    <source>
        <strain evidence="8 9">YPD9-1</strain>
    </source>
</reference>
<evidence type="ECO:0000256" key="2">
    <source>
        <dbReference type="ARBA" id="ARBA00007430"/>
    </source>
</evidence>
<evidence type="ECO:0000256" key="1">
    <source>
        <dbReference type="ARBA" id="ARBA00004651"/>
    </source>
</evidence>
<dbReference type="CDD" id="cd13127">
    <property type="entry name" value="MATE_tuaB_like"/>
    <property type="match status" value="1"/>
</dbReference>
<gene>
    <name evidence="8" type="ORF">L0M14_05250</name>
</gene>
<feature type="transmembrane region" description="Helical" evidence="7">
    <location>
        <begin position="411"/>
        <end position="430"/>
    </location>
</feature>
<dbReference type="InterPro" id="IPR050833">
    <property type="entry name" value="Poly_Biosynth_Transport"/>
</dbReference>
<dbReference type="RefSeq" id="WP_235121159.1">
    <property type="nucleotide sequence ID" value="NZ_CP090978.1"/>
</dbReference>
<feature type="transmembrane region" description="Helical" evidence="7">
    <location>
        <begin position="323"/>
        <end position="345"/>
    </location>
</feature>
<feature type="transmembrane region" description="Helical" evidence="7">
    <location>
        <begin position="374"/>
        <end position="391"/>
    </location>
</feature>
<evidence type="ECO:0000313" key="9">
    <source>
        <dbReference type="Proteomes" id="UP001649230"/>
    </source>
</evidence>
<dbReference type="PANTHER" id="PTHR30250">
    <property type="entry name" value="PST FAMILY PREDICTED COLANIC ACID TRANSPORTER"/>
    <property type="match status" value="1"/>
</dbReference>
<keyword evidence="9" id="KW-1185">Reference proteome</keyword>
<accession>A0ABY3SN80</accession>
<dbReference type="EMBL" id="CP090978">
    <property type="protein sequence ID" value="UJF34585.1"/>
    <property type="molecule type" value="Genomic_DNA"/>
</dbReference>
<evidence type="ECO:0000256" key="6">
    <source>
        <dbReference type="ARBA" id="ARBA00023136"/>
    </source>
</evidence>
<feature type="transmembrane region" description="Helical" evidence="7">
    <location>
        <begin position="7"/>
        <end position="30"/>
    </location>
</feature>
<organism evidence="8 9">
    <name type="scientific">Paenibacillus hexagrammi</name>
    <dbReference type="NCBI Taxonomy" id="2908839"/>
    <lineage>
        <taxon>Bacteria</taxon>
        <taxon>Bacillati</taxon>
        <taxon>Bacillota</taxon>
        <taxon>Bacilli</taxon>
        <taxon>Bacillales</taxon>
        <taxon>Paenibacillaceae</taxon>
        <taxon>Paenibacillus</taxon>
    </lineage>
</organism>
<comment type="similarity">
    <text evidence="2">Belongs to the polysaccharide synthase family.</text>
</comment>
<feature type="transmembrane region" description="Helical" evidence="7">
    <location>
        <begin position="73"/>
        <end position="98"/>
    </location>
</feature>
<keyword evidence="4 7" id="KW-0812">Transmembrane</keyword>
<keyword evidence="6 7" id="KW-0472">Membrane</keyword>
<feature type="transmembrane region" description="Helical" evidence="7">
    <location>
        <begin position="442"/>
        <end position="470"/>
    </location>
</feature>
<feature type="transmembrane region" description="Helical" evidence="7">
    <location>
        <begin position="352"/>
        <end position="368"/>
    </location>
</feature>
<proteinExistence type="inferred from homology"/>
<name>A0ABY3SN80_9BACL</name>
<dbReference type="PANTHER" id="PTHR30250:SF10">
    <property type="entry name" value="LIPOPOLYSACCHARIDE BIOSYNTHESIS PROTEIN WZXC"/>
    <property type="match status" value="1"/>
</dbReference>
<keyword evidence="3" id="KW-1003">Cell membrane</keyword>
<keyword evidence="5 7" id="KW-1133">Transmembrane helix</keyword>
<evidence type="ECO:0000256" key="5">
    <source>
        <dbReference type="ARBA" id="ARBA00022989"/>
    </source>
</evidence>
<feature type="transmembrane region" description="Helical" evidence="7">
    <location>
        <begin position="226"/>
        <end position="245"/>
    </location>
</feature>
<comment type="subcellular location">
    <subcellularLocation>
        <location evidence="1">Cell membrane</location>
        <topology evidence="1">Multi-pass membrane protein</topology>
    </subcellularLocation>
</comment>
<dbReference type="Pfam" id="PF13440">
    <property type="entry name" value="Polysacc_synt_3"/>
    <property type="match status" value="1"/>
</dbReference>
<sequence length="483" mass="54135">MSFYKNVVWTLGGTIGIQIIGIITNIILARLITPEVFGLVGMVSVFIGLMNIVQEAGISSVIIQKEKVSNNLYITTFYLNFILSGFLILFVFALTVWIPNISQNISMVKILHYSIIGIFGGSISITQRAILTREKRFKELAKIEMKTEILSGLGSIVLALMREPLLAVGFRLMFRPALQTCFTMYLKRINFFNSKPNFALTKDIVPFSSNVLGVRILNFIRNNVDYLLIGILLGSYKLGIYTMAFQWSTVARYYISQSVAKVVFPEISRFQNDIGKVREVYLNVLKKISFITFPITIGLAIIAPEFVNIVYGAKWNESIQVLQILMIAGMITSIGTLVGSVFSGLGKPQIEFYINIFSLASFIVLIYLGSNNGIIGISYAVLLNTIIFNLISTSRVMKLLEITLKSFLDSITPAIYSMFSMTLILTIYRYNISYSLNNCENFVIMILLGIITYSGASFVFNKSVVFWVLGKLNISIYRKKGGI</sequence>